<protein>
    <submittedName>
        <fullName evidence="2">Uncharacterized protein</fullName>
    </submittedName>
</protein>
<comment type="caution">
    <text evidence="2">The sequence shown here is derived from an EMBL/GenBank/DDBJ whole genome shotgun (WGS) entry which is preliminary data.</text>
</comment>
<keyword evidence="3" id="KW-1185">Reference proteome</keyword>
<accession>A0ABP9FI45</accession>
<evidence type="ECO:0000313" key="3">
    <source>
        <dbReference type="Proteomes" id="UP001501436"/>
    </source>
</evidence>
<dbReference type="PROSITE" id="PS51257">
    <property type="entry name" value="PROKAR_LIPOPROTEIN"/>
    <property type="match status" value="1"/>
</dbReference>
<proteinExistence type="predicted"/>
<gene>
    <name evidence="2" type="ORF">GCM10023313_01030</name>
</gene>
<sequence>MKKLILFFSALLLLVTACKKDPANFTGYENVIASVDSYQPLLKGSYWVYAATSGSSTDTIVKTINGNTLNINGNTYYEASVVSAANGTSKEYYYSDGHNYYARTIDALLSDEPVNFYYLVDTAKDNTGWSGRLTNNGMVEGREVIQVGLMKNNDTTRNVLGKDYSKVVSTAVIVSARDDDGSYATLYTYNHYMVKGIGTIQTDIQQGNQLIGSISLVRYFIPELPAN</sequence>
<feature type="chain" id="PRO_5046969131" evidence="1">
    <location>
        <begin position="20"/>
        <end position="227"/>
    </location>
</feature>
<evidence type="ECO:0000313" key="2">
    <source>
        <dbReference type="EMBL" id="GAA4902366.1"/>
    </source>
</evidence>
<keyword evidence="1" id="KW-0732">Signal</keyword>
<name>A0ABP9FI45_9SPHI</name>
<evidence type="ECO:0000256" key="1">
    <source>
        <dbReference type="SAM" id="SignalP"/>
    </source>
</evidence>
<reference evidence="3" key="1">
    <citation type="journal article" date="2019" name="Int. J. Syst. Evol. Microbiol.">
        <title>The Global Catalogue of Microorganisms (GCM) 10K type strain sequencing project: providing services to taxonomists for standard genome sequencing and annotation.</title>
        <authorList>
            <consortium name="The Broad Institute Genomics Platform"/>
            <consortium name="The Broad Institute Genome Sequencing Center for Infectious Disease"/>
            <person name="Wu L."/>
            <person name="Ma J."/>
        </authorList>
    </citation>
    <scope>NUCLEOTIDE SEQUENCE [LARGE SCALE GENOMIC DNA]</scope>
    <source>
        <strain evidence="3">JCM 18283</strain>
    </source>
</reference>
<feature type="signal peptide" evidence="1">
    <location>
        <begin position="1"/>
        <end position="19"/>
    </location>
</feature>
<organism evidence="2 3">
    <name type="scientific">Mucilaginibacter defluvii</name>
    <dbReference type="NCBI Taxonomy" id="1196019"/>
    <lineage>
        <taxon>Bacteria</taxon>
        <taxon>Pseudomonadati</taxon>
        <taxon>Bacteroidota</taxon>
        <taxon>Sphingobacteriia</taxon>
        <taxon>Sphingobacteriales</taxon>
        <taxon>Sphingobacteriaceae</taxon>
        <taxon>Mucilaginibacter</taxon>
    </lineage>
</organism>
<dbReference type="EMBL" id="BAABJI010000001">
    <property type="protein sequence ID" value="GAA4902366.1"/>
    <property type="molecule type" value="Genomic_DNA"/>
</dbReference>
<dbReference type="RefSeq" id="WP_345328857.1">
    <property type="nucleotide sequence ID" value="NZ_BAABJI010000001.1"/>
</dbReference>
<dbReference type="Proteomes" id="UP001501436">
    <property type="component" value="Unassembled WGS sequence"/>
</dbReference>